<reference evidence="2 3" key="1">
    <citation type="submission" date="2020-12" db="EMBL/GenBank/DDBJ databases">
        <title>Microbacterium sp. HY060.</title>
        <authorList>
            <person name="Zhou J."/>
        </authorList>
    </citation>
    <scope>NUCLEOTIDE SEQUENCE [LARGE SCALE GENOMIC DNA]</scope>
    <source>
        <strain evidence="2 3">HY60</strain>
    </source>
</reference>
<feature type="region of interest" description="Disordered" evidence="1">
    <location>
        <begin position="91"/>
        <end position="159"/>
    </location>
</feature>
<organism evidence="2 3">
    <name type="scientific">Paramicrobacterium chengjingii</name>
    <dbReference type="NCBI Taxonomy" id="2769067"/>
    <lineage>
        <taxon>Bacteria</taxon>
        <taxon>Bacillati</taxon>
        <taxon>Actinomycetota</taxon>
        <taxon>Actinomycetes</taxon>
        <taxon>Micrococcales</taxon>
        <taxon>Microbacteriaceae</taxon>
        <taxon>Paramicrobacterium</taxon>
    </lineage>
</organism>
<name>A0ABX6YMJ7_9MICO</name>
<dbReference type="EMBL" id="CP061169">
    <property type="protein sequence ID" value="QPZ39527.1"/>
    <property type="molecule type" value="Genomic_DNA"/>
</dbReference>
<proteinExistence type="predicted"/>
<dbReference type="RefSeq" id="WP_166988990.1">
    <property type="nucleotide sequence ID" value="NZ_CP061169.1"/>
</dbReference>
<sequence>MTWTKLSDDFSDECWTLSDAAFRLLVEMLNYSNRKLLDCRIPKDELRRFAKQPDAVAELVSATYVHDEGDSYRVAFHSLYQPTREQMLKIRDRNQKNGRKGGRPRNNPSGNPDGNPEGRDGTGRANTTKPDVLENETENVNPATGEIVDSPVEVQREGNKVRLVGVA</sequence>
<evidence type="ECO:0000313" key="2">
    <source>
        <dbReference type="EMBL" id="QPZ39527.1"/>
    </source>
</evidence>
<keyword evidence="3" id="KW-1185">Reference proteome</keyword>
<accession>A0ABX6YMJ7</accession>
<protein>
    <submittedName>
        <fullName evidence="2">Uncharacterized protein</fullName>
    </submittedName>
</protein>
<evidence type="ECO:0000256" key="1">
    <source>
        <dbReference type="SAM" id="MobiDB-lite"/>
    </source>
</evidence>
<evidence type="ECO:0000313" key="3">
    <source>
        <dbReference type="Proteomes" id="UP000662814"/>
    </source>
</evidence>
<gene>
    <name evidence="2" type="ORF">HCR76_05580</name>
</gene>
<dbReference type="Proteomes" id="UP000662814">
    <property type="component" value="Chromosome"/>
</dbReference>